<evidence type="ECO:0000313" key="1">
    <source>
        <dbReference type="EMBL" id="MCW1885503.1"/>
    </source>
</evidence>
<sequence length="225" mass="25501">MTEVVIVQDVTGHPLRVQALQDAHERVIAVSLPECHQRHARPFRVPGNWLSADTSVPFTKRCWVRAAWVGLAAVRDLAVDADAYWFIESDCVASQERWKALFADQRGNPADCVSNPIRERAATLQNPWWSHRGTPDWASCFFVPACFRLSRRAVLEAIRCAEETRECFSEIALPSVLRRAGMTMESANRRKTHWNAQTFKTVPEKVIVNPLLLNHPVKVDSYGPT</sequence>
<name>A0ABT3FPK5_9BACT</name>
<dbReference type="EMBL" id="JAPDDS010000006">
    <property type="protein sequence ID" value="MCW1885503.1"/>
    <property type="molecule type" value="Genomic_DNA"/>
</dbReference>
<proteinExistence type="predicted"/>
<dbReference type="RefSeq" id="WP_264501460.1">
    <property type="nucleotide sequence ID" value="NZ_JAPDDS010000006.1"/>
</dbReference>
<dbReference type="InterPro" id="IPR029044">
    <property type="entry name" value="Nucleotide-diphossugar_trans"/>
</dbReference>
<evidence type="ECO:0008006" key="3">
    <source>
        <dbReference type="Google" id="ProtNLM"/>
    </source>
</evidence>
<evidence type="ECO:0000313" key="2">
    <source>
        <dbReference type="Proteomes" id="UP001207930"/>
    </source>
</evidence>
<reference evidence="1 2" key="1">
    <citation type="submission" date="2022-10" db="EMBL/GenBank/DDBJ databases">
        <title>Luteolibacter flavescens strain MCCC 1K03193, whole genome shotgun sequencing project.</title>
        <authorList>
            <person name="Zhao G."/>
            <person name="Shen L."/>
        </authorList>
    </citation>
    <scope>NUCLEOTIDE SEQUENCE [LARGE SCALE GENOMIC DNA]</scope>
    <source>
        <strain evidence="1 2">MCCC 1K03193</strain>
    </source>
</reference>
<comment type="caution">
    <text evidence="1">The sequence shown here is derived from an EMBL/GenBank/DDBJ whole genome shotgun (WGS) entry which is preliminary data.</text>
</comment>
<organism evidence="1 2">
    <name type="scientific">Luteolibacter flavescens</name>
    <dbReference type="NCBI Taxonomy" id="1859460"/>
    <lineage>
        <taxon>Bacteria</taxon>
        <taxon>Pseudomonadati</taxon>
        <taxon>Verrucomicrobiota</taxon>
        <taxon>Verrucomicrobiia</taxon>
        <taxon>Verrucomicrobiales</taxon>
        <taxon>Verrucomicrobiaceae</taxon>
        <taxon>Luteolibacter</taxon>
    </lineage>
</organism>
<accession>A0ABT3FPK5</accession>
<gene>
    <name evidence="1" type="ORF">OKA04_12255</name>
</gene>
<dbReference type="Proteomes" id="UP001207930">
    <property type="component" value="Unassembled WGS sequence"/>
</dbReference>
<dbReference type="SUPFAM" id="SSF53448">
    <property type="entry name" value="Nucleotide-diphospho-sugar transferases"/>
    <property type="match status" value="1"/>
</dbReference>
<keyword evidence="2" id="KW-1185">Reference proteome</keyword>
<protein>
    <recommendedName>
        <fullName evidence="3">Glycosyltransferase</fullName>
    </recommendedName>
</protein>